<sequence>MKFTINRSKLIQELSNVQRAIPGKTSMEILLGIKLNLTSNGLYLLGSDSEISIESFINVNKEDAHLKIEETGSVVLPARLLNDIVKKLASDEVKIEVETDYVTKISAANAEFKIIGINAEDFPHLPTIEEQSQIILPAAQLKKVIDQTIFSASNQELKPSLTGLYLAIDKDQLTAVATDSHRLSQRKLLLENQNLSGITPMILPKKTVKELARVVPDYADIKMTIASHQVVFQFENITVYSRLIDGTYPDASRLIPTEFNTEVVLNAQYFSGAMDRASLMSHEGKNNIVQLSIEDQHVELKVLGAEIGNVTEEIEYQELVGENIIISFNPDYMNEALKSFGDQTICLQLISPVRTMLLKAYPEKDSKNALLQLLTPIRTHTY</sequence>
<protein>
    <recommendedName>
        <fullName evidence="3 10">Beta sliding clamp</fullName>
    </recommendedName>
</protein>
<dbReference type="GO" id="GO:0003677">
    <property type="term" value="F:DNA binding"/>
    <property type="evidence" value="ECO:0007669"/>
    <property type="project" value="UniProtKB-UniRule"/>
</dbReference>
<dbReference type="Pfam" id="PF02768">
    <property type="entry name" value="DNA_pol3_beta_3"/>
    <property type="match status" value="1"/>
</dbReference>
<evidence type="ECO:0000256" key="2">
    <source>
        <dbReference type="ARBA" id="ARBA00010752"/>
    </source>
</evidence>
<evidence type="ECO:0000256" key="1">
    <source>
        <dbReference type="ARBA" id="ARBA00004496"/>
    </source>
</evidence>
<organism evidence="14 15">
    <name type="scientific">Facklamia hominis</name>
    <dbReference type="NCBI Taxonomy" id="178214"/>
    <lineage>
        <taxon>Bacteria</taxon>
        <taxon>Bacillati</taxon>
        <taxon>Bacillota</taxon>
        <taxon>Bacilli</taxon>
        <taxon>Lactobacillales</taxon>
        <taxon>Aerococcaceae</taxon>
        <taxon>Facklamia</taxon>
    </lineage>
</organism>
<keyword evidence="9" id="KW-0238">DNA-binding</keyword>
<evidence type="ECO:0000256" key="6">
    <source>
        <dbReference type="ARBA" id="ARBA00022695"/>
    </source>
</evidence>
<dbReference type="CDD" id="cd00140">
    <property type="entry name" value="beta_clamp"/>
    <property type="match status" value="1"/>
</dbReference>
<evidence type="ECO:0000259" key="12">
    <source>
        <dbReference type="Pfam" id="PF02767"/>
    </source>
</evidence>
<evidence type="ECO:0000256" key="7">
    <source>
        <dbReference type="ARBA" id="ARBA00022705"/>
    </source>
</evidence>
<dbReference type="PIRSF" id="PIRSF000804">
    <property type="entry name" value="DNA_pol_III_b"/>
    <property type="match status" value="1"/>
</dbReference>
<evidence type="ECO:0000256" key="3">
    <source>
        <dbReference type="ARBA" id="ARBA00021035"/>
    </source>
</evidence>
<comment type="similarity">
    <text evidence="2 10">Belongs to the beta sliding clamp family.</text>
</comment>
<dbReference type="Pfam" id="PF00712">
    <property type="entry name" value="DNA_pol3_beta"/>
    <property type="match status" value="1"/>
</dbReference>
<proteinExistence type="inferred from homology"/>
<dbReference type="Gene3D" id="3.10.150.10">
    <property type="entry name" value="DNA Polymerase III, subunit A, domain 2"/>
    <property type="match status" value="1"/>
</dbReference>
<dbReference type="GO" id="GO:0005737">
    <property type="term" value="C:cytoplasm"/>
    <property type="evidence" value="ECO:0007669"/>
    <property type="project" value="UniProtKB-SubCell"/>
</dbReference>
<dbReference type="GO" id="GO:0008408">
    <property type="term" value="F:3'-5' exonuclease activity"/>
    <property type="evidence" value="ECO:0007669"/>
    <property type="project" value="InterPro"/>
</dbReference>
<reference evidence="14" key="1">
    <citation type="submission" date="2023-05" db="EMBL/GenBank/DDBJ databases">
        <title>Cataloging the Phylogenetic Diversity of Human Bladder Bacteria.</title>
        <authorList>
            <person name="Du J."/>
        </authorList>
    </citation>
    <scope>NUCLEOTIDE SEQUENCE</scope>
    <source>
        <strain evidence="14">UMB1231</strain>
    </source>
</reference>
<evidence type="ECO:0000259" key="11">
    <source>
        <dbReference type="Pfam" id="PF00712"/>
    </source>
</evidence>
<evidence type="ECO:0000256" key="10">
    <source>
        <dbReference type="PIRNR" id="PIRNR000804"/>
    </source>
</evidence>
<evidence type="ECO:0000313" key="14">
    <source>
        <dbReference type="EMBL" id="MDK7187385.1"/>
    </source>
</evidence>
<comment type="subunit">
    <text evidence="10">Forms a ring-shaped head-to-tail homodimer around DNA.</text>
</comment>
<dbReference type="PANTHER" id="PTHR30478">
    <property type="entry name" value="DNA POLYMERASE III SUBUNIT BETA"/>
    <property type="match status" value="1"/>
</dbReference>
<dbReference type="InterPro" id="IPR046938">
    <property type="entry name" value="DNA_clamp_sf"/>
</dbReference>
<dbReference type="NCBIfam" id="TIGR00663">
    <property type="entry name" value="dnan"/>
    <property type="match status" value="1"/>
</dbReference>
<dbReference type="GO" id="GO:0009360">
    <property type="term" value="C:DNA polymerase III complex"/>
    <property type="evidence" value="ECO:0007669"/>
    <property type="project" value="InterPro"/>
</dbReference>
<evidence type="ECO:0000259" key="13">
    <source>
        <dbReference type="Pfam" id="PF02768"/>
    </source>
</evidence>
<comment type="caution">
    <text evidence="14">The sequence shown here is derived from an EMBL/GenBank/DDBJ whole genome shotgun (WGS) entry which is preliminary data.</text>
</comment>
<dbReference type="Gene3D" id="3.70.10.10">
    <property type="match status" value="1"/>
</dbReference>
<evidence type="ECO:0000313" key="15">
    <source>
        <dbReference type="Proteomes" id="UP001229251"/>
    </source>
</evidence>
<keyword evidence="7 10" id="KW-0235">DNA replication</keyword>
<gene>
    <name evidence="14" type="primary">dnaN</name>
    <name evidence="14" type="ORF">QP433_05275</name>
</gene>
<dbReference type="Proteomes" id="UP001229251">
    <property type="component" value="Unassembled WGS sequence"/>
</dbReference>
<dbReference type="AlphaFoldDB" id="A0AAJ1V2D3"/>
<keyword evidence="4 10" id="KW-0963">Cytoplasm</keyword>
<dbReference type="RefSeq" id="WP_285065834.1">
    <property type="nucleotide sequence ID" value="NZ_JASOOE010000008.1"/>
</dbReference>
<dbReference type="InterPro" id="IPR022637">
    <property type="entry name" value="DNA_polIII_beta_cen"/>
</dbReference>
<evidence type="ECO:0000256" key="4">
    <source>
        <dbReference type="ARBA" id="ARBA00022490"/>
    </source>
</evidence>
<keyword evidence="8 10" id="KW-0239">DNA-directed DNA polymerase</keyword>
<feature type="domain" description="DNA polymerase III beta sliding clamp C-terminal" evidence="13">
    <location>
        <begin position="253"/>
        <end position="371"/>
    </location>
</feature>
<dbReference type="Pfam" id="PF02767">
    <property type="entry name" value="DNA_pol3_beta_2"/>
    <property type="match status" value="1"/>
</dbReference>
<evidence type="ECO:0000256" key="8">
    <source>
        <dbReference type="ARBA" id="ARBA00022932"/>
    </source>
</evidence>
<feature type="domain" description="DNA polymerase III beta sliding clamp N-terminal" evidence="11">
    <location>
        <begin position="1"/>
        <end position="126"/>
    </location>
</feature>
<evidence type="ECO:0000256" key="9">
    <source>
        <dbReference type="ARBA" id="ARBA00023125"/>
    </source>
</evidence>
<dbReference type="GO" id="GO:0003887">
    <property type="term" value="F:DNA-directed DNA polymerase activity"/>
    <property type="evidence" value="ECO:0007669"/>
    <property type="project" value="UniProtKB-UniRule"/>
</dbReference>
<dbReference type="SUPFAM" id="SSF55979">
    <property type="entry name" value="DNA clamp"/>
    <property type="match status" value="3"/>
</dbReference>
<dbReference type="InterPro" id="IPR001001">
    <property type="entry name" value="DNA_polIII_beta"/>
</dbReference>
<dbReference type="SMART" id="SM00480">
    <property type="entry name" value="POL3Bc"/>
    <property type="match status" value="1"/>
</dbReference>
<dbReference type="InterPro" id="IPR022635">
    <property type="entry name" value="DNA_polIII_beta_C"/>
</dbReference>
<dbReference type="InterPro" id="IPR022634">
    <property type="entry name" value="DNA_polIII_beta_N"/>
</dbReference>
<evidence type="ECO:0000256" key="5">
    <source>
        <dbReference type="ARBA" id="ARBA00022679"/>
    </source>
</evidence>
<feature type="domain" description="DNA polymerase III beta sliding clamp central" evidence="12">
    <location>
        <begin position="136"/>
        <end position="250"/>
    </location>
</feature>
<accession>A0AAJ1V2D3</accession>
<dbReference type="GO" id="GO:0006271">
    <property type="term" value="P:DNA strand elongation involved in DNA replication"/>
    <property type="evidence" value="ECO:0007669"/>
    <property type="project" value="TreeGrafter"/>
</dbReference>
<comment type="subcellular location">
    <subcellularLocation>
        <location evidence="1 10">Cytoplasm</location>
    </subcellularLocation>
</comment>
<name>A0AAJ1V2D3_9LACT</name>
<keyword evidence="5 10" id="KW-0808">Transferase</keyword>
<dbReference type="PANTHER" id="PTHR30478:SF0">
    <property type="entry name" value="BETA SLIDING CLAMP"/>
    <property type="match status" value="1"/>
</dbReference>
<dbReference type="EMBL" id="JASOOE010000008">
    <property type="protein sequence ID" value="MDK7187385.1"/>
    <property type="molecule type" value="Genomic_DNA"/>
</dbReference>
<keyword evidence="6 10" id="KW-0548">Nucleotidyltransferase</keyword>
<comment type="function">
    <text evidence="10">Confers DNA tethering and processivity to DNA polymerases and other proteins. Acts as a clamp, forming a ring around DNA (a reaction catalyzed by the clamp-loading complex) which diffuses in an ATP-independent manner freely and bidirectionally along dsDNA. Initially characterized for its ability to contact the catalytic subunit of DNA polymerase III (Pol III), a complex, multichain enzyme responsible for most of the replicative synthesis in bacteria; Pol III exhibits 3'-5' exonuclease proofreading activity. The beta chain is required for initiation of replication as well as for processivity of DNA replication.</text>
</comment>